<dbReference type="SMART" id="SM00406">
    <property type="entry name" value="IGv"/>
    <property type="match status" value="1"/>
</dbReference>
<keyword evidence="6" id="KW-0812">Transmembrane</keyword>
<reference evidence="8" key="1">
    <citation type="submission" date="2019-10" db="EMBL/GenBank/DDBJ databases">
        <title>Bird 10,000 Genomes (B10K) Project - Family phase.</title>
        <authorList>
            <person name="Zhang G."/>
        </authorList>
    </citation>
    <scope>NUCLEOTIDE SEQUENCE</scope>
    <source>
        <strain evidence="8">B10K-DU-002-53</strain>
        <tissue evidence="8">Muscle</tissue>
    </source>
</reference>
<dbReference type="InterPro" id="IPR013783">
    <property type="entry name" value="Ig-like_fold"/>
</dbReference>
<keyword evidence="9" id="KW-1185">Reference proteome</keyword>
<dbReference type="Gene3D" id="2.60.40.10">
    <property type="entry name" value="Immunoglobulins"/>
    <property type="match status" value="1"/>
</dbReference>
<dbReference type="PROSITE" id="PS50835">
    <property type="entry name" value="IG_LIKE"/>
    <property type="match status" value="1"/>
</dbReference>
<dbReference type="FunFam" id="2.60.40.10:FF:000295">
    <property type="entry name" value="Tyrosine-protein phosphatase non-receptor type substrate 1"/>
    <property type="match status" value="1"/>
</dbReference>
<evidence type="ECO:0000256" key="1">
    <source>
        <dbReference type="ARBA" id="ARBA00022729"/>
    </source>
</evidence>
<evidence type="ECO:0000256" key="2">
    <source>
        <dbReference type="ARBA" id="ARBA00023157"/>
    </source>
</evidence>
<evidence type="ECO:0000256" key="3">
    <source>
        <dbReference type="ARBA" id="ARBA00023180"/>
    </source>
</evidence>
<gene>
    <name evidence="8" type="primary">Sirpb1</name>
    <name evidence="8" type="ORF">PITSOR_R07713</name>
</gene>
<keyword evidence="6" id="KW-0472">Membrane</keyword>
<organism evidence="8 9">
    <name type="scientific">Pitta sordida</name>
    <name type="common">Hooded pitta</name>
    <dbReference type="NCBI Taxonomy" id="9163"/>
    <lineage>
        <taxon>Eukaryota</taxon>
        <taxon>Metazoa</taxon>
        <taxon>Chordata</taxon>
        <taxon>Craniata</taxon>
        <taxon>Vertebrata</taxon>
        <taxon>Euteleostomi</taxon>
        <taxon>Archelosauria</taxon>
        <taxon>Archosauria</taxon>
        <taxon>Dinosauria</taxon>
        <taxon>Saurischia</taxon>
        <taxon>Theropoda</taxon>
        <taxon>Coelurosauria</taxon>
        <taxon>Aves</taxon>
        <taxon>Neognathae</taxon>
        <taxon>Neoaves</taxon>
        <taxon>Telluraves</taxon>
        <taxon>Australaves</taxon>
        <taxon>Passeriformes</taxon>
        <taxon>Pittidae</taxon>
        <taxon>Pitta</taxon>
    </lineage>
</organism>
<evidence type="ECO:0000256" key="6">
    <source>
        <dbReference type="SAM" id="Phobius"/>
    </source>
</evidence>
<dbReference type="InterPro" id="IPR051755">
    <property type="entry name" value="Ig-like_CS_Receptor"/>
</dbReference>
<feature type="region of interest" description="Disordered" evidence="5">
    <location>
        <begin position="182"/>
        <end position="222"/>
    </location>
</feature>
<protein>
    <submittedName>
        <fullName evidence="8">SIRB1 protein</fullName>
    </submittedName>
</protein>
<dbReference type="InterPro" id="IPR013106">
    <property type="entry name" value="Ig_V-set"/>
</dbReference>
<dbReference type="OrthoDB" id="6370831at2759"/>
<evidence type="ECO:0000313" key="8">
    <source>
        <dbReference type="EMBL" id="NWI95141.1"/>
    </source>
</evidence>
<evidence type="ECO:0000259" key="7">
    <source>
        <dbReference type="PROSITE" id="PS50835"/>
    </source>
</evidence>
<feature type="transmembrane region" description="Helical" evidence="6">
    <location>
        <begin position="119"/>
        <end position="141"/>
    </location>
</feature>
<dbReference type="PANTHER" id="PTHR19971">
    <property type="entry name" value="SIGNAL-REGULATORY PROTEIN BETA"/>
    <property type="match status" value="1"/>
</dbReference>
<dbReference type="AlphaFoldDB" id="A0A851FLN8"/>
<sequence>QGVQVHQPQGKVQVAVGKTLTLRCTVPEFIEVGPVKWLKGLDSENQIVYEDGVTYPRVTRETPGSGTDFTIHIRNFQPEDVGTYYCVKYRKMHMGGNEEFQRGSGTEVSLHETTVVPGMVAAAVVLCFLFLLGLFIALCMYRRKRQGGLRSLCSAQPAAGGTFPSIPLQCCAGTASTPSVALDAESSHLPSQQSSKEESNIHYADLQPLPTAPRRSRSPGTACTEYASLRVPAK</sequence>
<dbReference type="SMART" id="SM00409">
    <property type="entry name" value="IG"/>
    <property type="match status" value="1"/>
</dbReference>
<feature type="domain" description="Ig-like" evidence="7">
    <location>
        <begin position="1"/>
        <end position="86"/>
    </location>
</feature>
<dbReference type="Proteomes" id="UP000633448">
    <property type="component" value="Unassembled WGS sequence"/>
</dbReference>
<dbReference type="EMBL" id="WEKX01023388">
    <property type="protein sequence ID" value="NWI95141.1"/>
    <property type="molecule type" value="Genomic_DNA"/>
</dbReference>
<dbReference type="InterPro" id="IPR007110">
    <property type="entry name" value="Ig-like_dom"/>
</dbReference>
<keyword evidence="1" id="KW-0732">Signal</keyword>
<keyword evidence="3" id="KW-0325">Glycoprotein</keyword>
<comment type="caution">
    <text evidence="8">The sequence shown here is derived from an EMBL/GenBank/DDBJ whole genome shotgun (WGS) entry which is preliminary data.</text>
</comment>
<proteinExistence type="predicted"/>
<dbReference type="Pfam" id="PF07686">
    <property type="entry name" value="V-set"/>
    <property type="match status" value="1"/>
</dbReference>
<dbReference type="InterPro" id="IPR003599">
    <property type="entry name" value="Ig_sub"/>
</dbReference>
<keyword evidence="4" id="KW-0393">Immunoglobulin domain</keyword>
<accession>A0A851FLN8</accession>
<evidence type="ECO:0000256" key="5">
    <source>
        <dbReference type="SAM" id="MobiDB-lite"/>
    </source>
</evidence>
<feature type="non-terminal residue" evidence="8">
    <location>
        <position position="1"/>
    </location>
</feature>
<evidence type="ECO:0000256" key="4">
    <source>
        <dbReference type="ARBA" id="ARBA00023319"/>
    </source>
</evidence>
<name>A0A851FLN8_PITSO</name>
<dbReference type="SUPFAM" id="SSF48726">
    <property type="entry name" value="Immunoglobulin"/>
    <property type="match status" value="1"/>
</dbReference>
<feature type="non-terminal residue" evidence="8">
    <location>
        <position position="234"/>
    </location>
</feature>
<dbReference type="InterPro" id="IPR036179">
    <property type="entry name" value="Ig-like_dom_sf"/>
</dbReference>
<keyword evidence="6" id="KW-1133">Transmembrane helix</keyword>
<keyword evidence="2" id="KW-1015">Disulfide bond</keyword>
<evidence type="ECO:0000313" key="9">
    <source>
        <dbReference type="Proteomes" id="UP000633448"/>
    </source>
</evidence>